<evidence type="ECO:0000313" key="3">
    <source>
        <dbReference type="Proteomes" id="UP001054945"/>
    </source>
</evidence>
<name>A0AAV4YDC1_CAEEX</name>
<organism evidence="2 3">
    <name type="scientific">Caerostris extrusa</name>
    <name type="common">Bark spider</name>
    <name type="synonym">Caerostris bankana</name>
    <dbReference type="NCBI Taxonomy" id="172846"/>
    <lineage>
        <taxon>Eukaryota</taxon>
        <taxon>Metazoa</taxon>
        <taxon>Ecdysozoa</taxon>
        <taxon>Arthropoda</taxon>
        <taxon>Chelicerata</taxon>
        <taxon>Arachnida</taxon>
        <taxon>Araneae</taxon>
        <taxon>Araneomorphae</taxon>
        <taxon>Entelegynae</taxon>
        <taxon>Araneoidea</taxon>
        <taxon>Araneidae</taxon>
        <taxon>Caerostris</taxon>
    </lineage>
</organism>
<dbReference type="AlphaFoldDB" id="A0AAV4YDC1"/>
<proteinExistence type="predicted"/>
<comment type="caution">
    <text evidence="2">The sequence shown here is derived from an EMBL/GenBank/DDBJ whole genome shotgun (WGS) entry which is preliminary data.</text>
</comment>
<keyword evidence="3" id="KW-1185">Reference proteome</keyword>
<feature type="region of interest" description="Disordered" evidence="1">
    <location>
        <begin position="148"/>
        <end position="174"/>
    </location>
</feature>
<accession>A0AAV4YDC1</accession>
<dbReference type="EMBL" id="BPLR01019052">
    <property type="protein sequence ID" value="GIZ04224.1"/>
    <property type="molecule type" value="Genomic_DNA"/>
</dbReference>
<dbReference type="Proteomes" id="UP001054945">
    <property type="component" value="Unassembled WGS sequence"/>
</dbReference>
<gene>
    <name evidence="2" type="ORF">CEXT_546341</name>
</gene>
<sequence length="174" mass="19074">MGIGIDLAFKYIPALVAMDCLRLDSRPAAYALSAPNATFQDEDLRIGRIQVGVGSPEMMGFPIPPSRSICLPAYHGNNSGSVVRDQWEMMNTNRPSASLSIIISPPEQRKGQSRFLRKYYDLLTVVREVPLLFLNNASANDIEALTPESDQVEKNVPPPTQTIPQHSALAGPKL</sequence>
<evidence type="ECO:0000256" key="1">
    <source>
        <dbReference type="SAM" id="MobiDB-lite"/>
    </source>
</evidence>
<reference evidence="2 3" key="1">
    <citation type="submission" date="2021-06" db="EMBL/GenBank/DDBJ databases">
        <title>Caerostris extrusa draft genome.</title>
        <authorList>
            <person name="Kono N."/>
            <person name="Arakawa K."/>
        </authorList>
    </citation>
    <scope>NUCLEOTIDE SEQUENCE [LARGE SCALE GENOMIC DNA]</scope>
</reference>
<protein>
    <submittedName>
        <fullName evidence="2">Uncharacterized protein</fullName>
    </submittedName>
</protein>
<evidence type="ECO:0000313" key="2">
    <source>
        <dbReference type="EMBL" id="GIZ04224.1"/>
    </source>
</evidence>